<dbReference type="InterPro" id="IPR048254">
    <property type="entry name" value="CDP_ALCOHOL_P_TRANSF_CS"/>
</dbReference>
<dbReference type="Pfam" id="PF01066">
    <property type="entry name" value="CDP-OH_P_transf"/>
    <property type="match status" value="1"/>
</dbReference>
<dbReference type="GO" id="GO:0008444">
    <property type="term" value="F:CDP-diacylglycerol-glycerol-3-phosphate 3-phosphatidyltransferase activity"/>
    <property type="evidence" value="ECO:0007669"/>
    <property type="project" value="UniProtKB-EC"/>
</dbReference>
<evidence type="ECO:0000256" key="6">
    <source>
        <dbReference type="ARBA" id="ARBA00022516"/>
    </source>
</evidence>
<evidence type="ECO:0000256" key="1">
    <source>
        <dbReference type="ARBA" id="ARBA00004141"/>
    </source>
</evidence>
<evidence type="ECO:0000256" key="15">
    <source>
        <dbReference type="RuleBase" id="RU003750"/>
    </source>
</evidence>
<gene>
    <name evidence="17" type="primary">pgsA</name>
    <name evidence="17" type="ORF">LPTSP4_04560</name>
</gene>
<evidence type="ECO:0000256" key="8">
    <source>
        <dbReference type="ARBA" id="ARBA00022692"/>
    </source>
</evidence>
<evidence type="ECO:0000256" key="13">
    <source>
        <dbReference type="ARBA" id="ARBA00023264"/>
    </source>
</evidence>
<dbReference type="AlphaFoldDB" id="A0A2P2DWE5"/>
<evidence type="ECO:0000256" key="12">
    <source>
        <dbReference type="ARBA" id="ARBA00023209"/>
    </source>
</evidence>
<evidence type="ECO:0000256" key="9">
    <source>
        <dbReference type="ARBA" id="ARBA00022989"/>
    </source>
</evidence>
<comment type="caution">
    <text evidence="17">The sequence shown here is derived from an EMBL/GenBank/DDBJ whole genome shotgun (WGS) entry which is preliminary data.</text>
</comment>
<dbReference type="PANTHER" id="PTHR14269">
    <property type="entry name" value="CDP-DIACYLGLYCEROL--GLYCEROL-3-PHOSPHATE 3-PHOSPHATIDYLTRANSFERASE-RELATED"/>
    <property type="match status" value="1"/>
</dbReference>
<feature type="transmembrane region" description="Helical" evidence="16">
    <location>
        <begin position="16"/>
        <end position="36"/>
    </location>
</feature>
<feature type="transmembrane region" description="Helical" evidence="16">
    <location>
        <begin position="51"/>
        <end position="72"/>
    </location>
</feature>
<evidence type="ECO:0000256" key="4">
    <source>
        <dbReference type="ARBA" id="ARBA00013170"/>
    </source>
</evidence>
<evidence type="ECO:0000313" key="18">
    <source>
        <dbReference type="Proteomes" id="UP000245133"/>
    </source>
</evidence>
<dbReference type="InterPro" id="IPR050324">
    <property type="entry name" value="CDP-alcohol_PTase-I"/>
</dbReference>
<evidence type="ECO:0000256" key="2">
    <source>
        <dbReference type="ARBA" id="ARBA00005042"/>
    </source>
</evidence>
<keyword evidence="11 16" id="KW-0472">Membrane</keyword>
<keyword evidence="9 16" id="KW-1133">Transmembrane helix</keyword>
<dbReference type="Proteomes" id="UP000245133">
    <property type="component" value="Unassembled WGS sequence"/>
</dbReference>
<keyword evidence="10" id="KW-0443">Lipid metabolism</keyword>
<reference evidence="17 18" key="1">
    <citation type="submission" date="2018-02" db="EMBL/GenBank/DDBJ databases">
        <title>Novel Leptospira species isolated from soil and water in Japan.</title>
        <authorList>
            <person name="Nakao R."/>
            <person name="Masuzawa T."/>
        </authorList>
    </citation>
    <scope>NUCLEOTIDE SEQUENCE [LARGE SCALE GENOMIC DNA]</scope>
    <source>
        <strain evidence="17 18">YH101</strain>
    </source>
</reference>
<feature type="transmembrane region" description="Helical" evidence="16">
    <location>
        <begin position="141"/>
        <end position="159"/>
    </location>
</feature>
<feature type="transmembrane region" description="Helical" evidence="16">
    <location>
        <begin position="179"/>
        <end position="197"/>
    </location>
</feature>
<comment type="subcellular location">
    <subcellularLocation>
        <location evidence="1">Membrane</location>
        <topology evidence="1">Multi-pass membrane protein</topology>
    </subcellularLocation>
</comment>
<keyword evidence="18" id="KW-1185">Reference proteome</keyword>
<name>A0A2P2DWE5_9LEPT</name>
<evidence type="ECO:0000256" key="16">
    <source>
        <dbReference type="SAM" id="Phobius"/>
    </source>
</evidence>
<proteinExistence type="inferred from homology"/>
<sequence length="225" mass="26546">MSLQGKKAKEIFEDRIFTLSNFFSISRVLMLPFFFISTKYYAENPKDLSHFYLSIFLCLAAVLSDFFDGFFARILKQETNLGRYLDPVCDKFVTLGGLFIAWYHFGFPFWILCIYLIRELLGVWLGGFLYLKRGLLGKPNWWGKFGVGFVALSVLWYMLIPHFKEIQVHPESFIMFPEYSAYLLLFVLCMGVIFYGIRYWNIVFHPEQAVIDPQDKKQAKMYKQL</sequence>
<keyword evidence="6" id="KW-0444">Lipid biosynthesis</keyword>
<dbReference type="Gene3D" id="1.20.120.1760">
    <property type="match status" value="1"/>
</dbReference>
<keyword evidence="13" id="KW-1208">Phospholipid metabolism</keyword>
<evidence type="ECO:0000256" key="14">
    <source>
        <dbReference type="ARBA" id="ARBA00048586"/>
    </source>
</evidence>
<evidence type="ECO:0000256" key="11">
    <source>
        <dbReference type="ARBA" id="ARBA00023136"/>
    </source>
</evidence>
<evidence type="ECO:0000256" key="3">
    <source>
        <dbReference type="ARBA" id="ARBA00010441"/>
    </source>
</evidence>
<comment type="pathway">
    <text evidence="2">Phospholipid metabolism; phosphatidylglycerol biosynthesis; phosphatidylglycerol from CDP-diacylglycerol: step 1/2.</text>
</comment>
<dbReference type="EMBL" id="BFBB01000002">
    <property type="protein sequence ID" value="GBF48951.1"/>
    <property type="molecule type" value="Genomic_DNA"/>
</dbReference>
<dbReference type="PANTHER" id="PTHR14269:SF62">
    <property type="entry name" value="CDP-DIACYLGLYCEROL--GLYCEROL-3-PHOSPHATE 3-PHOSPHATIDYLTRANSFERASE 1, CHLOROPLASTIC"/>
    <property type="match status" value="1"/>
</dbReference>
<comment type="catalytic activity">
    <reaction evidence="14">
        <text>a CDP-1,2-diacyl-sn-glycerol + sn-glycerol 3-phosphate = a 1,2-diacyl-sn-glycero-3-phospho-(1'-sn-glycero-3'-phosphate) + CMP + H(+)</text>
        <dbReference type="Rhea" id="RHEA:12593"/>
        <dbReference type="ChEBI" id="CHEBI:15378"/>
        <dbReference type="ChEBI" id="CHEBI:57597"/>
        <dbReference type="ChEBI" id="CHEBI:58332"/>
        <dbReference type="ChEBI" id="CHEBI:60110"/>
        <dbReference type="ChEBI" id="CHEBI:60377"/>
        <dbReference type="EC" id="2.7.8.5"/>
    </reaction>
</comment>
<dbReference type="GO" id="GO:0016020">
    <property type="term" value="C:membrane"/>
    <property type="evidence" value="ECO:0007669"/>
    <property type="project" value="UniProtKB-SubCell"/>
</dbReference>
<dbReference type="InterPro" id="IPR000462">
    <property type="entry name" value="CDP-OH_P_trans"/>
</dbReference>
<protein>
    <recommendedName>
        <fullName evidence="5">CDP-diacylglycerol--glycerol-3-phosphate 3-phosphatidyltransferase</fullName>
        <ecNumber evidence="4">2.7.8.5</ecNumber>
    </recommendedName>
</protein>
<dbReference type="OrthoDB" id="9796672at2"/>
<accession>A0A2P2DWE5</accession>
<comment type="similarity">
    <text evidence="3 15">Belongs to the CDP-alcohol phosphatidyltransferase class-I family.</text>
</comment>
<organism evidence="17 18">
    <name type="scientific">Leptospira ryugenii</name>
    <dbReference type="NCBI Taxonomy" id="1917863"/>
    <lineage>
        <taxon>Bacteria</taxon>
        <taxon>Pseudomonadati</taxon>
        <taxon>Spirochaetota</taxon>
        <taxon>Spirochaetia</taxon>
        <taxon>Leptospirales</taxon>
        <taxon>Leptospiraceae</taxon>
        <taxon>Leptospira</taxon>
    </lineage>
</organism>
<evidence type="ECO:0000256" key="7">
    <source>
        <dbReference type="ARBA" id="ARBA00022679"/>
    </source>
</evidence>
<dbReference type="RefSeq" id="WP_108973299.1">
    <property type="nucleotide sequence ID" value="NZ_BFBB01000002.1"/>
</dbReference>
<evidence type="ECO:0000256" key="5">
    <source>
        <dbReference type="ARBA" id="ARBA00014944"/>
    </source>
</evidence>
<evidence type="ECO:0000313" key="17">
    <source>
        <dbReference type="EMBL" id="GBF48951.1"/>
    </source>
</evidence>
<dbReference type="PROSITE" id="PS00379">
    <property type="entry name" value="CDP_ALCOHOL_P_TRANSF"/>
    <property type="match status" value="1"/>
</dbReference>
<keyword evidence="7 15" id="KW-0808">Transferase</keyword>
<keyword evidence="8 16" id="KW-0812">Transmembrane</keyword>
<dbReference type="FunFam" id="1.20.120.1760:FF:000023">
    <property type="entry name" value="Putative CDP-diacylglycerol--glycerol-3-phosphate 3-phosphatidyltransferase"/>
    <property type="match status" value="1"/>
</dbReference>
<keyword evidence="12" id="KW-0594">Phospholipid biosynthesis</keyword>
<dbReference type="InterPro" id="IPR043130">
    <property type="entry name" value="CDP-OH_PTrfase_TM_dom"/>
</dbReference>
<dbReference type="InterPro" id="IPR004570">
    <property type="entry name" value="Phosphatidylglycerol_P_synth"/>
</dbReference>
<dbReference type="GO" id="GO:0046474">
    <property type="term" value="P:glycerophospholipid biosynthetic process"/>
    <property type="evidence" value="ECO:0007669"/>
    <property type="project" value="TreeGrafter"/>
</dbReference>
<dbReference type="EC" id="2.7.8.5" evidence="4"/>
<dbReference type="PIRSF" id="PIRSF000847">
    <property type="entry name" value="Phos_ph_gly_syn"/>
    <property type="match status" value="1"/>
</dbReference>
<feature type="transmembrane region" description="Helical" evidence="16">
    <location>
        <begin position="84"/>
        <end position="103"/>
    </location>
</feature>
<evidence type="ECO:0000256" key="10">
    <source>
        <dbReference type="ARBA" id="ARBA00023098"/>
    </source>
</evidence>